<evidence type="ECO:0000313" key="1">
    <source>
        <dbReference type="EMBL" id="UOX35331.1"/>
    </source>
</evidence>
<sequence>MGIIVSNNAGNLYSTQNSSTIIFWEFTPSPIFKLVWQMGSSLPSVTAIKVKLPAYELISYYANYTDFELNVAMAFGSSPQIIKVEGLFDITTDLGVPQEQNSLIFYEKTLNFSFVNFNLLSLGTFFAQADYTLSAINPDTGLREFIIAQAMYFQIQVVNIATELLEYTWNLNLLNELYFSYYSGGTLPAVRDVTVYHNVPFTVAVSDPLLLFAVTASINYSLLEISFGPGISSLAVGSYNFQVTLNYGTGNSKTFDVQLEVFDTTDSFFVSTDTIIFEAYRNATLPPSQLVNTISPTVWSVNENLPIWLEASPIQGNGLTDIYLTVSNYNHLPTGSYFFLLEITNETETKTVEITLNLHDFVTHPFLPGKVSFTEALDYLEFNSEEVDPTFIEIDLQIKIFSFNLYEEINYSRQYKLPLYKGLGQFHIGTIVHQLLEEIKDLSEIVPLLEGNYSKVQYAPAEVTVLFNEKKYDSDDIVRSGSIDLIKFIKGHKPYVADSNLCLLTVKQQEFTRITPKSVIGIGFIHMSNPVIKIIKNGQLQEEYNVLVFSSSPSKIINSYYHFKNNFKPGDVIEIQISNDFEIRTQRFLVFPEGVSSTYFFFENDNGIIEAFEFTGRMKINNSYTHVTNKVFSNLFEIEQKVHSWNNQSVVVNTGQLLPTDHKIIDAIIRSENVWCSFENSSGSYFKVDSNTSKMTPSDTFKEDNSFDVEFNILENSDATIYPQ</sequence>
<organism evidence="1 2">
    <name type="scientific">Flavobacterium sediminilitoris</name>
    <dbReference type="NCBI Taxonomy" id="2024526"/>
    <lineage>
        <taxon>Bacteria</taxon>
        <taxon>Pseudomonadati</taxon>
        <taxon>Bacteroidota</taxon>
        <taxon>Flavobacteriia</taxon>
        <taxon>Flavobacteriales</taxon>
        <taxon>Flavobacteriaceae</taxon>
        <taxon>Flavobacterium</taxon>
    </lineage>
</organism>
<dbReference type="EMBL" id="CP090145">
    <property type="protein sequence ID" value="UOX35331.1"/>
    <property type="molecule type" value="Genomic_DNA"/>
</dbReference>
<dbReference type="RefSeq" id="WP_246918558.1">
    <property type="nucleotide sequence ID" value="NZ_CP090145.1"/>
</dbReference>
<proteinExistence type="predicted"/>
<protein>
    <recommendedName>
        <fullName evidence="3">BACON domain-containing protein</fullName>
    </recommendedName>
</protein>
<accession>A0ABY4HRU2</accession>
<name>A0ABY4HRU2_9FLAO</name>
<evidence type="ECO:0008006" key="3">
    <source>
        <dbReference type="Google" id="ProtNLM"/>
    </source>
</evidence>
<dbReference type="Proteomes" id="UP000830454">
    <property type="component" value="Chromosome"/>
</dbReference>
<evidence type="ECO:0000313" key="2">
    <source>
        <dbReference type="Proteomes" id="UP000830454"/>
    </source>
</evidence>
<reference evidence="1" key="2">
    <citation type="submission" date="2022-04" db="EMBL/GenBank/DDBJ databases">
        <title>Complete Genome Sequence of Flavobacterium sediminilitoris YSM-43, Isolated from a Tidal Sediment.</title>
        <authorList>
            <person name="Lee P.A."/>
        </authorList>
    </citation>
    <scope>NUCLEOTIDE SEQUENCE</scope>
    <source>
        <strain evidence="1">YSM-43</strain>
    </source>
</reference>
<keyword evidence="2" id="KW-1185">Reference proteome</keyword>
<gene>
    <name evidence="1" type="ORF">LXD69_07370</name>
</gene>
<reference evidence="1" key="1">
    <citation type="submission" date="2021-12" db="EMBL/GenBank/DDBJ databases">
        <authorList>
            <person name="Cha I.-T."/>
            <person name="Lee K.-E."/>
            <person name="Park S.-J."/>
        </authorList>
    </citation>
    <scope>NUCLEOTIDE SEQUENCE</scope>
    <source>
        <strain evidence="1">YSM-43</strain>
    </source>
</reference>